<name>A0A1T4KDD6_9FIRM</name>
<dbReference type="Gene3D" id="2.20.25.270">
    <property type="match status" value="1"/>
</dbReference>
<protein>
    <recommendedName>
        <fullName evidence="1">CopZ zinc binding domain-containing protein</fullName>
    </recommendedName>
</protein>
<accession>A0A1T4KDD6</accession>
<dbReference type="AlphaFoldDB" id="A0A1T4KDD6"/>
<organism evidence="2 3">
    <name type="scientific">Selenihalanaerobacter shriftii</name>
    <dbReference type="NCBI Taxonomy" id="142842"/>
    <lineage>
        <taxon>Bacteria</taxon>
        <taxon>Bacillati</taxon>
        <taxon>Bacillota</taxon>
        <taxon>Clostridia</taxon>
        <taxon>Halanaerobiales</taxon>
        <taxon>Halobacteroidaceae</taxon>
        <taxon>Selenihalanaerobacter</taxon>
    </lineage>
</organism>
<dbReference type="InterPro" id="IPR040890">
    <property type="entry name" value="Znf_CopZ"/>
</dbReference>
<gene>
    <name evidence="2" type="ORF">SAMN02745118_00728</name>
</gene>
<dbReference type="Gene3D" id="1.10.10.1100">
    <property type="entry name" value="BFD-like [2Fe-2S]-binding domain"/>
    <property type="match status" value="1"/>
</dbReference>
<sequence>MSDCGCDCGCNDVQSKEQESNLLECPTCGEEGKGVPFDVIKTFINKDLRRDITNGEFYICLNSKCKTAYYNKNGDYLFSINGIQKPIWFKEGSKPKIACYCNDITYEQVKKAVNQYDLRSWKEIVLHYNEKIICKCSKLNPTGECCSDNFNKVIDRF</sequence>
<evidence type="ECO:0000313" key="3">
    <source>
        <dbReference type="Proteomes" id="UP000190625"/>
    </source>
</evidence>
<feature type="domain" description="CopZ zinc binding" evidence="1">
    <location>
        <begin position="24"/>
        <end position="79"/>
    </location>
</feature>
<evidence type="ECO:0000313" key="2">
    <source>
        <dbReference type="EMBL" id="SJZ40429.1"/>
    </source>
</evidence>
<dbReference type="Proteomes" id="UP000190625">
    <property type="component" value="Unassembled WGS sequence"/>
</dbReference>
<dbReference type="EMBL" id="FUWM01000006">
    <property type="protein sequence ID" value="SJZ40429.1"/>
    <property type="molecule type" value="Genomic_DNA"/>
</dbReference>
<dbReference type="InterPro" id="IPR041854">
    <property type="entry name" value="BFD-like_2Fe2S-bd_dom_sf"/>
</dbReference>
<keyword evidence="3" id="KW-1185">Reference proteome</keyword>
<evidence type="ECO:0000259" key="1">
    <source>
        <dbReference type="Pfam" id="PF18423"/>
    </source>
</evidence>
<dbReference type="STRING" id="142842.SAMN02745118_00728"/>
<dbReference type="Pfam" id="PF18423">
    <property type="entry name" value="zf_CopZ"/>
    <property type="match status" value="1"/>
</dbReference>
<reference evidence="3" key="1">
    <citation type="submission" date="2017-02" db="EMBL/GenBank/DDBJ databases">
        <authorList>
            <person name="Varghese N."/>
            <person name="Submissions S."/>
        </authorList>
    </citation>
    <scope>NUCLEOTIDE SEQUENCE [LARGE SCALE GENOMIC DNA]</scope>
    <source>
        <strain evidence="3">ATCC BAA-73</strain>
    </source>
</reference>
<proteinExistence type="predicted"/>
<dbReference type="CDD" id="cd10141">
    <property type="entry name" value="CopZ-like_Fer2_BFD-like"/>
    <property type="match status" value="1"/>
</dbReference>